<comment type="function">
    <text evidence="6">Succinyl-CoA synthetase functions in the citric acid cycle (TCA), coupling the hydrolysis of succinyl-CoA to the synthesis of ATP and thus represents the only step of substrate-level phosphorylation in the TCA. The alpha subunit of the enzyme binds the substrates coenzyme A and phosphate, while succinate binding and nucleotide specificity is provided by the beta subunit.</text>
</comment>
<dbReference type="InParanoid" id="F4S8X5"/>
<dbReference type="InterPro" id="IPR016102">
    <property type="entry name" value="Succinyl-CoA_synth-like"/>
</dbReference>
<dbReference type="GO" id="GO:0009361">
    <property type="term" value="C:succinate-CoA ligase complex (ADP-forming)"/>
    <property type="evidence" value="ECO:0007669"/>
    <property type="project" value="TreeGrafter"/>
</dbReference>
<dbReference type="GO" id="GO:0004776">
    <property type="term" value="F:succinate-CoA ligase (GDP-forming) activity"/>
    <property type="evidence" value="ECO:0007669"/>
    <property type="project" value="TreeGrafter"/>
</dbReference>
<dbReference type="Gene3D" id="3.40.50.720">
    <property type="entry name" value="NAD(P)-binding Rossmann-like Domain"/>
    <property type="match status" value="1"/>
</dbReference>
<dbReference type="InterPro" id="IPR036291">
    <property type="entry name" value="NAD(P)-bd_dom_sf"/>
</dbReference>
<protein>
    <recommendedName>
        <fullName evidence="6">Succinate--CoA ligase [ADP-forming] subunit alpha, mitochondrial</fullName>
        <ecNumber evidence="6">6.2.1.5</ecNumber>
    </recommendedName>
    <alternativeName>
        <fullName evidence="6">Succinyl-CoA synthetase subunit alpha</fullName>
        <shortName evidence="6">SCS-alpha</shortName>
    </alternativeName>
</protein>
<dbReference type="NCBIfam" id="NF004230">
    <property type="entry name" value="PRK05678.1"/>
    <property type="match status" value="1"/>
</dbReference>
<evidence type="ECO:0000259" key="9">
    <source>
        <dbReference type="SMART" id="SM00881"/>
    </source>
</evidence>
<dbReference type="InterPro" id="IPR005810">
    <property type="entry name" value="CoA_lig_alpha"/>
</dbReference>
<dbReference type="HOGENOM" id="CLU_052104_1_0_1"/>
<organism evidence="11">
    <name type="scientific">Melampsora larici-populina (strain 98AG31 / pathotype 3-4-7)</name>
    <name type="common">Poplar leaf rust fungus</name>
    <dbReference type="NCBI Taxonomy" id="747676"/>
    <lineage>
        <taxon>Eukaryota</taxon>
        <taxon>Fungi</taxon>
        <taxon>Dikarya</taxon>
        <taxon>Basidiomycota</taxon>
        <taxon>Pucciniomycotina</taxon>
        <taxon>Pucciniomycetes</taxon>
        <taxon>Pucciniales</taxon>
        <taxon>Melampsoraceae</taxon>
        <taxon>Melampsora</taxon>
    </lineage>
</organism>
<dbReference type="UniPathway" id="UPA00223">
    <property type="reaction ID" value="UER00999"/>
</dbReference>
<evidence type="ECO:0000256" key="6">
    <source>
        <dbReference type="HAMAP-Rule" id="MF_03222"/>
    </source>
</evidence>
<dbReference type="Proteomes" id="UP000001072">
    <property type="component" value="Unassembled WGS sequence"/>
</dbReference>
<evidence type="ECO:0000313" key="11">
    <source>
        <dbReference type="Proteomes" id="UP000001072"/>
    </source>
</evidence>
<keyword evidence="11" id="KW-1185">Reference proteome</keyword>
<dbReference type="FunFam" id="3.40.50.261:FF:000005">
    <property type="entry name" value="Succinate--CoA ligase [ADP-forming] subunit alpha, mitochondrial"/>
    <property type="match status" value="1"/>
</dbReference>
<dbReference type="PROSITE" id="PS01216">
    <property type="entry name" value="SUCCINYL_COA_LIG_1"/>
    <property type="match status" value="1"/>
</dbReference>
<dbReference type="KEGG" id="mlr:MELLADRAFT_45876"/>
<evidence type="ECO:0000256" key="2">
    <source>
        <dbReference type="ARBA" id="ARBA00022532"/>
    </source>
</evidence>
<dbReference type="SUPFAM" id="SSF52210">
    <property type="entry name" value="Succinyl-CoA synthetase domains"/>
    <property type="match status" value="1"/>
</dbReference>
<dbReference type="OrthoDB" id="1664372at2759"/>
<dbReference type="PRINTS" id="PR01798">
    <property type="entry name" value="SCOASYNTHASE"/>
</dbReference>
<feature type="active site" description="Tele-phosphohistidine intermediate" evidence="6 7">
    <location>
        <position position="293"/>
    </location>
</feature>
<feature type="binding site" evidence="6">
    <location>
        <position position="200"/>
    </location>
    <ligand>
        <name>substrate</name>
        <note>ligand shared with subunit beta</note>
    </ligand>
</feature>
<dbReference type="InterPro" id="IPR017440">
    <property type="entry name" value="Cit_synth/succinyl-CoA_lig_AS"/>
</dbReference>
<name>F4S8X5_MELLP</name>
<dbReference type="EC" id="6.2.1.5" evidence="6"/>
<dbReference type="AlphaFoldDB" id="F4S8X5"/>
<dbReference type="STRING" id="747676.F4S8X5"/>
<evidence type="ECO:0000256" key="3">
    <source>
        <dbReference type="ARBA" id="ARBA00022598"/>
    </source>
</evidence>
<dbReference type="Pfam" id="PF00549">
    <property type="entry name" value="Ligase_CoA"/>
    <property type="match status" value="1"/>
</dbReference>
<feature type="domain" description="CoA-binding" evidence="9">
    <location>
        <begin position="41"/>
        <end position="137"/>
    </location>
</feature>
<dbReference type="EMBL" id="GL883167">
    <property type="protein sequence ID" value="EGF98884.1"/>
    <property type="molecule type" value="Genomic_DNA"/>
</dbReference>
<dbReference type="GO" id="GO:0004775">
    <property type="term" value="F:succinate-CoA ligase (ADP-forming) activity"/>
    <property type="evidence" value="ECO:0007669"/>
    <property type="project" value="UniProtKB-UniRule"/>
</dbReference>
<dbReference type="InterPro" id="IPR033847">
    <property type="entry name" value="Citrt_syn/SCS-alpha_CS"/>
</dbReference>
<keyword evidence="4 6" id="KW-0547">Nucleotide-binding</keyword>
<dbReference type="PANTHER" id="PTHR11117">
    <property type="entry name" value="SUCCINYL-COA LIGASE SUBUNIT ALPHA"/>
    <property type="match status" value="1"/>
</dbReference>
<dbReference type="GO" id="GO:0006099">
    <property type="term" value="P:tricarboxylic acid cycle"/>
    <property type="evidence" value="ECO:0007669"/>
    <property type="project" value="UniProtKB-UniRule"/>
</dbReference>
<evidence type="ECO:0000256" key="7">
    <source>
        <dbReference type="PIRSR" id="PIRSR001553-1"/>
    </source>
</evidence>
<evidence type="ECO:0000256" key="8">
    <source>
        <dbReference type="RuleBase" id="RU000677"/>
    </source>
</evidence>
<dbReference type="NCBIfam" id="TIGR01019">
    <property type="entry name" value="sucCoAalpha"/>
    <property type="match status" value="1"/>
</dbReference>
<comment type="similarity">
    <text evidence="6 8">Belongs to the succinate/malate CoA ligase alpha subunit family.</text>
</comment>
<evidence type="ECO:0000256" key="5">
    <source>
        <dbReference type="ARBA" id="ARBA00061754"/>
    </source>
</evidence>
<evidence type="ECO:0000256" key="1">
    <source>
        <dbReference type="ARBA" id="ARBA00005064"/>
    </source>
</evidence>
<keyword evidence="2 6" id="KW-0816">Tricarboxylic acid cycle</keyword>
<dbReference type="GeneID" id="18928284"/>
<dbReference type="PANTHER" id="PTHR11117:SF2">
    <property type="entry name" value="SUCCINATE--COA LIGASE [ADP_GDP-FORMING] SUBUNIT ALPHA, MITOCHONDRIAL"/>
    <property type="match status" value="1"/>
</dbReference>
<evidence type="ECO:0000256" key="4">
    <source>
        <dbReference type="ARBA" id="ARBA00022741"/>
    </source>
</evidence>
<accession>F4S8X5</accession>
<dbReference type="PIRSF" id="PIRSF001553">
    <property type="entry name" value="SucCS_alpha"/>
    <property type="match status" value="1"/>
</dbReference>
<dbReference type="InterPro" id="IPR003781">
    <property type="entry name" value="CoA-bd"/>
</dbReference>
<proteinExistence type="inferred from homology"/>
<dbReference type="VEuPathDB" id="FungiDB:MELLADRAFT_45876"/>
<dbReference type="GO" id="GO:0000166">
    <property type="term" value="F:nucleotide binding"/>
    <property type="evidence" value="ECO:0007669"/>
    <property type="project" value="UniProtKB-KW"/>
</dbReference>
<dbReference type="SMART" id="SM00881">
    <property type="entry name" value="CoA_binding"/>
    <property type="match status" value="1"/>
</dbReference>
<feature type="binding site" evidence="6">
    <location>
        <position position="80"/>
    </location>
    <ligand>
        <name>CoA</name>
        <dbReference type="ChEBI" id="CHEBI:57287"/>
    </ligand>
</feature>
<feature type="binding site" evidence="6">
    <location>
        <begin position="54"/>
        <end position="57"/>
    </location>
    <ligand>
        <name>CoA</name>
        <dbReference type="ChEBI" id="CHEBI:57287"/>
    </ligand>
</feature>
<dbReference type="Gene3D" id="3.40.50.261">
    <property type="entry name" value="Succinyl-CoA synthetase domains"/>
    <property type="match status" value="1"/>
</dbReference>
<dbReference type="RefSeq" id="XP_007417815.1">
    <property type="nucleotide sequence ID" value="XM_007417753.1"/>
</dbReference>
<dbReference type="FunCoup" id="F4S8X5">
    <property type="interactions" value="369"/>
</dbReference>
<comment type="catalytic activity">
    <reaction evidence="6">
        <text>succinate + ATP + CoA = succinyl-CoA + ADP + phosphate</text>
        <dbReference type="Rhea" id="RHEA:17661"/>
        <dbReference type="ChEBI" id="CHEBI:30031"/>
        <dbReference type="ChEBI" id="CHEBI:30616"/>
        <dbReference type="ChEBI" id="CHEBI:43474"/>
        <dbReference type="ChEBI" id="CHEBI:57287"/>
        <dbReference type="ChEBI" id="CHEBI:57292"/>
        <dbReference type="ChEBI" id="CHEBI:456216"/>
        <dbReference type="EC" id="6.2.1.5"/>
    </reaction>
</comment>
<comment type="pathway">
    <text evidence="1 6">Carbohydrate metabolism; tricarboxylic acid cycle; succinate from succinyl-CoA (ligase route): step 1/1.</text>
</comment>
<dbReference type="SUPFAM" id="SSF51735">
    <property type="entry name" value="NAD(P)-binding Rossmann-fold domains"/>
    <property type="match status" value="1"/>
</dbReference>
<dbReference type="Pfam" id="PF02629">
    <property type="entry name" value="CoA_binding"/>
    <property type="match status" value="1"/>
</dbReference>
<comment type="subcellular location">
    <subcellularLocation>
        <location evidence="6">Mitochondrion</location>
    </subcellularLocation>
</comment>
<dbReference type="eggNOG" id="KOG1255">
    <property type="taxonomic scope" value="Eukaryota"/>
</dbReference>
<feature type="binding site" evidence="6">
    <location>
        <begin position="133"/>
        <end position="135"/>
    </location>
    <ligand>
        <name>CoA</name>
        <dbReference type="ChEBI" id="CHEBI:57287"/>
    </ligand>
</feature>
<gene>
    <name evidence="10" type="ORF">MELLADRAFT_45876</name>
</gene>
<dbReference type="FunFam" id="3.40.50.720:FF:000002">
    <property type="entry name" value="Succinate--CoA ligase [ADP-forming] subunit alpha"/>
    <property type="match status" value="1"/>
</dbReference>
<evidence type="ECO:0000313" key="10">
    <source>
        <dbReference type="EMBL" id="EGF98884.1"/>
    </source>
</evidence>
<sequence length="340" mass="35915">MILNPRACSKVFSRQSIEQTRQFITSTRINSPYDLSIPNLRIHKNTKVICQGFTGKTATYHCKEALDYGTKFVGGVSPKKAGQHHLGLPVFGSVKDAVRETRPDATVIYVPPPFAADAVIEAVENEIGLIVCITEGIPQQDEVRIAQVLKSQSKSRLVGPNCPGIMSPDVGGGCKIGIMPSNIFSPGCIGVVSRSGTLTYEAVDQTTKVGLGQTLCVGIGGDPFPGTQHIDVLKAFMEDDATKGIVLIGEIGGSMEEEAAEFLKQYNKTRSVPKPVISFIAGRTAPPGRRMGHAGAIISGGKGKAEDKVKALEEAGAVVSDSPAKLGALMLKAMKAANLA</sequence>
<dbReference type="InterPro" id="IPR005811">
    <property type="entry name" value="SUCC_ACL_C"/>
</dbReference>
<dbReference type="HAMAP" id="MF_01988">
    <property type="entry name" value="Succ_CoA_alpha"/>
    <property type="match status" value="1"/>
</dbReference>
<dbReference type="GO" id="GO:0005739">
    <property type="term" value="C:mitochondrion"/>
    <property type="evidence" value="ECO:0007669"/>
    <property type="project" value="UniProtKB-SubCell"/>
</dbReference>
<keyword evidence="6" id="KW-0496">Mitochondrion</keyword>
<dbReference type="PROSITE" id="PS00399">
    <property type="entry name" value="SUCCINYL_COA_LIG_2"/>
    <property type="match status" value="1"/>
</dbReference>
<comment type="subunit">
    <text evidence="5">Heterodimer of an alpha and a beta subunit. Different beta subunits determine nucleotide specificity. Together with the ATP-specific beta subunit SUCLA2, forms an ADP-forming succinyl-CoA synthetase (A-SCS). Together with the GTP-specific beta subunit SUCLG2 forms a GDP-forming succinyl-CoA synthetase (G-SCS).</text>
</comment>
<reference evidence="11" key="1">
    <citation type="journal article" date="2011" name="Proc. Natl. Acad. Sci. U.S.A.">
        <title>Obligate biotrophy features unraveled by the genomic analysis of rust fungi.</title>
        <authorList>
            <person name="Duplessis S."/>
            <person name="Cuomo C.A."/>
            <person name="Lin Y.-C."/>
            <person name="Aerts A."/>
            <person name="Tisserant E."/>
            <person name="Veneault-Fourrey C."/>
            <person name="Joly D.L."/>
            <person name="Hacquard S."/>
            <person name="Amselem J."/>
            <person name="Cantarel B.L."/>
            <person name="Chiu R."/>
            <person name="Coutinho P.M."/>
            <person name="Feau N."/>
            <person name="Field M."/>
            <person name="Frey P."/>
            <person name="Gelhaye E."/>
            <person name="Goldberg J."/>
            <person name="Grabherr M.G."/>
            <person name="Kodira C.D."/>
            <person name="Kohler A."/>
            <person name="Kuees U."/>
            <person name="Lindquist E.A."/>
            <person name="Lucas S.M."/>
            <person name="Mago R."/>
            <person name="Mauceli E."/>
            <person name="Morin E."/>
            <person name="Murat C."/>
            <person name="Pangilinan J.L."/>
            <person name="Park R."/>
            <person name="Pearson M."/>
            <person name="Quesneville H."/>
            <person name="Rouhier N."/>
            <person name="Sakthikumar S."/>
            <person name="Salamov A.A."/>
            <person name="Schmutz J."/>
            <person name="Selles B."/>
            <person name="Shapiro H."/>
            <person name="Tanguay P."/>
            <person name="Tuskan G.A."/>
            <person name="Henrissat B."/>
            <person name="Van de Peer Y."/>
            <person name="Rouze P."/>
            <person name="Ellis J.G."/>
            <person name="Dodds P.N."/>
            <person name="Schein J.E."/>
            <person name="Zhong S."/>
            <person name="Hamelin R.C."/>
            <person name="Grigoriev I.V."/>
            <person name="Szabo L.J."/>
            <person name="Martin F."/>
        </authorList>
    </citation>
    <scope>NUCLEOTIDE SEQUENCE [LARGE SCALE GENOMIC DNA]</scope>
    <source>
        <strain evidence="11">98AG31 / pathotype 3-4-7</strain>
    </source>
</reference>
<keyword evidence="3 6" id="KW-0436">Ligase</keyword>